<name>A0ABM6WSQ9_9RHOB</name>
<keyword evidence="2" id="KW-1185">Reference proteome</keyword>
<accession>A0ABM6WSQ9</accession>
<evidence type="ECO:0000313" key="2">
    <source>
        <dbReference type="Proteomes" id="UP000249922"/>
    </source>
</evidence>
<dbReference type="Proteomes" id="UP000249922">
    <property type="component" value="Chromosome"/>
</dbReference>
<protein>
    <recommendedName>
        <fullName evidence="3">Flp pilus-assembly TadG-like N-terminal domain-containing protein</fullName>
    </recommendedName>
</protein>
<dbReference type="EMBL" id="CP030239">
    <property type="protein sequence ID" value="AWX93660.1"/>
    <property type="molecule type" value="Genomic_DNA"/>
</dbReference>
<proteinExistence type="predicted"/>
<evidence type="ECO:0008006" key="3">
    <source>
        <dbReference type="Google" id="ProtNLM"/>
    </source>
</evidence>
<gene>
    <name evidence="1" type="ORF">DPM13_12835</name>
</gene>
<organism evidence="1 2">
    <name type="scientific">Paracoccus mutanolyticus</name>
    <dbReference type="NCBI Taxonomy" id="1499308"/>
    <lineage>
        <taxon>Bacteria</taxon>
        <taxon>Pseudomonadati</taxon>
        <taxon>Pseudomonadota</taxon>
        <taxon>Alphaproteobacteria</taxon>
        <taxon>Rhodobacterales</taxon>
        <taxon>Paracoccaceae</taxon>
        <taxon>Paracoccus</taxon>
    </lineage>
</organism>
<evidence type="ECO:0000313" key="1">
    <source>
        <dbReference type="EMBL" id="AWX93660.1"/>
    </source>
</evidence>
<reference evidence="1 2" key="1">
    <citation type="submission" date="2018-06" db="EMBL/GenBank/DDBJ databases">
        <title>Complete genome sequence of Paracoccus mutanolyticus strain RSP-02 isolated from cellulosic waste.</title>
        <authorList>
            <person name="Amrutha R.N."/>
            <person name="Shrivastav A."/>
            <person name="Buddana S.K."/>
            <person name="Deshpande U."/>
            <person name="Prakasham R.S."/>
        </authorList>
    </citation>
    <scope>NUCLEOTIDE SEQUENCE [LARGE SCALE GENOMIC DNA]</scope>
    <source>
        <strain evidence="1 2">RSP-02</strain>
    </source>
</reference>
<sequence length="179" mass="19056">MAIVVLVPLLLVGLVPILNGSIDTMNITDDACLDAGSSGADFIRHQRASGLSHRLSPPALRNALSPMVTVPGAVRRHRSPAGAGREAICWDGLGTLACRRTGARLADVRHPVLHHHDVIRGPVRSADLSRAALRQRTLTSAPGRSSVPAPAVHRHGRGTSAAAAPLPCWAWRCCCWSWE</sequence>